<name>A0ABW0S190_9BURK</name>
<feature type="domain" description="Glycosyl transferase family 1" evidence="1">
    <location>
        <begin position="210"/>
        <end position="360"/>
    </location>
</feature>
<dbReference type="EMBL" id="JBHSMZ010000015">
    <property type="protein sequence ID" value="MFC5550698.1"/>
    <property type="molecule type" value="Genomic_DNA"/>
</dbReference>
<evidence type="ECO:0000259" key="1">
    <source>
        <dbReference type="Pfam" id="PF00534"/>
    </source>
</evidence>
<dbReference type="InterPro" id="IPR001296">
    <property type="entry name" value="Glyco_trans_1"/>
</dbReference>
<dbReference type="InterPro" id="IPR028098">
    <property type="entry name" value="Glyco_trans_4-like_N"/>
</dbReference>
<dbReference type="SUPFAM" id="SSF53756">
    <property type="entry name" value="UDP-Glycosyltransferase/glycogen phosphorylase"/>
    <property type="match status" value="1"/>
</dbReference>
<accession>A0ABW0S190</accession>
<dbReference type="Proteomes" id="UP001596086">
    <property type="component" value="Unassembled WGS sequence"/>
</dbReference>
<keyword evidence="3" id="KW-0328">Glycosyltransferase</keyword>
<protein>
    <submittedName>
        <fullName evidence="3">Glycosyltransferase</fullName>
        <ecNumber evidence="3">2.4.-.-</ecNumber>
    </submittedName>
</protein>
<dbReference type="EC" id="2.4.-.-" evidence="3"/>
<evidence type="ECO:0000313" key="3">
    <source>
        <dbReference type="EMBL" id="MFC5550698.1"/>
    </source>
</evidence>
<dbReference type="Pfam" id="PF00534">
    <property type="entry name" value="Glycos_transf_1"/>
    <property type="match status" value="1"/>
</dbReference>
<comment type="caution">
    <text evidence="3">The sequence shown here is derived from an EMBL/GenBank/DDBJ whole genome shotgun (WGS) entry which is preliminary data.</text>
</comment>
<organism evidence="3 4">
    <name type="scientific">Massilia aerilata</name>
    <dbReference type="NCBI Taxonomy" id="453817"/>
    <lineage>
        <taxon>Bacteria</taxon>
        <taxon>Pseudomonadati</taxon>
        <taxon>Pseudomonadota</taxon>
        <taxon>Betaproteobacteria</taxon>
        <taxon>Burkholderiales</taxon>
        <taxon>Oxalobacteraceae</taxon>
        <taxon>Telluria group</taxon>
        <taxon>Massilia</taxon>
    </lineage>
</organism>
<dbReference type="RefSeq" id="WP_379773673.1">
    <property type="nucleotide sequence ID" value="NZ_JBHSMZ010000015.1"/>
</dbReference>
<gene>
    <name evidence="3" type="ORF">ACFPO9_19445</name>
</gene>
<keyword evidence="4" id="KW-1185">Reference proteome</keyword>
<sequence length="410" mass="45122">MKHALFIVSLLDGKGPTGVEKHFNDMLHQARCHEIDAELVAPYPRRGIARKGAAMAARMIGTFDRERAAIFDAWIETKTLERKLAGILPRYAALGRTITLCAQDPLSALAALQVKAGHDCRVVIVIHYNVSVAEEMFLKGETTVQGPLWNFAFRTERQALARVDQIIFVSEFMRKLTLQRMPELDSVSHTVIPNFIADSPASEAVTSFDADLISIGTLEPRKNQVFLLRVLARAAQLGHRYTLTLVGNGPEAGRLQQQAAELGVAGQVHFAGFCKNAGNLIVRHRVLAHAARIENMPITLIEALAAGRPILAPAVGGITEIFDHGVEGYHWPLQDVDSAAALLIELLGRPDIYASFSQAALVRYRSKFDGDLLVSHWLTTILNSHGSSHTGWQKTWRPMPALDRDPMAQA</sequence>
<keyword evidence="3" id="KW-0808">Transferase</keyword>
<feature type="domain" description="Glycosyltransferase subfamily 4-like N-terminal" evidence="2">
    <location>
        <begin position="18"/>
        <end position="196"/>
    </location>
</feature>
<evidence type="ECO:0000259" key="2">
    <source>
        <dbReference type="Pfam" id="PF13439"/>
    </source>
</evidence>
<dbReference type="Gene3D" id="3.40.50.2000">
    <property type="entry name" value="Glycogen Phosphorylase B"/>
    <property type="match status" value="2"/>
</dbReference>
<dbReference type="PANTHER" id="PTHR12526:SF630">
    <property type="entry name" value="GLYCOSYLTRANSFERASE"/>
    <property type="match status" value="1"/>
</dbReference>
<proteinExistence type="predicted"/>
<reference evidence="4" key="1">
    <citation type="journal article" date="2019" name="Int. J. Syst. Evol. Microbiol.">
        <title>The Global Catalogue of Microorganisms (GCM) 10K type strain sequencing project: providing services to taxonomists for standard genome sequencing and annotation.</title>
        <authorList>
            <consortium name="The Broad Institute Genomics Platform"/>
            <consortium name="The Broad Institute Genome Sequencing Center for Infectious Disease"/>
            <person name="Wu L."/>
            <person name="Ma J."/>
        </authorList>
    </citation>
    <scope>NUCLEOTIDE SEQUENCE [LARGE SCALE GENOMIC DNA]</scope>
    <source>
        <strain evidence="4">CGMCC 4.5798</strain>
    </source>
</reference>
<evidence type="ECO:0000313" key="4">
    <source>
        <dbReference type="Proteomes" id="UP001596086"/>
    </source>
</evidence>
<dbReference type="PANTHER" id="PTHR12526">
    <property type="entry name" value="GLYCOSYLTRANSFERASE"/>
    <property type="match status" value="1"/>
</dbReference>
<dbReference type="GO" id="GO:0016757">
    <property type="term" value="F:glycosyltransferase activity"/>
    <property type="evidence" value="ECO:0007669"/>
    <property type="project" value="UniProtKB-KW"/>
</dbReference>
<dbReference type="Pfam" id="PF13439">
    <property type="entry name" value="Glyco_transf_4"/>
    <property type="match status" value="1"/>
</dbReference>